<proteinExistence type="inferred from homology"/>
<protein>
    <submittedName>
        <fullName evidence="6">60S ribosomal protein L37a</fullName>
    </submittedName>
</protein>
<dbReference type="GO" id="GO:0005840">
    <property type="term" value="C:ribosome"/>
    <property type="evidence" value="ECO:0007669"/>
    <property type="project" value="UniProtKB-KW"/>
</dbReference>
<evidence type="ECO:0000256" key="3">
    <source>
        <dbReference type="ARBA" id="ARBA00022980"/>
    </source>
</evidence>
<dbReference type="HAMAP" id="MF_00327">
    <property type="entry name" value="Ribosomal_eL43"/>
    <property type="match status" value="1"/>
</dbReference>
<evidence type="ECO:0000313" key="6">
    <source>
        <dbReference type="EMBL" id="KAK7199907.1"/>
    </source>
</evidence>
<comment type="caution">
    <text evidence="6">The sequence shown here is derived from an EMBL/GenBank/DDBJ whole genome shotgun (WGS) entry which is preliminary data.</text>
</comment>
<dbReference type="InterPro" id="IPR011331">
    <property type="entry name" value="Ribosomal_eL37/eL43"/>
</dbReference>
<name>A0AAW0F032_9TRYP</name>
<dbReference type="EMBL" id="JAECZO010000002">
    <property type="protein sequence ID" value="KAK7199907.1"/>
    <property type="molecule type" value="Genomic_DNA"/>
</dbReference>
<organism evidence="6 7">
    <name type="scientific">Novymonas esmeraldas</name>
    <dbReference type="NCBI Taxonomy" id="1808958"/>
    <lineage>
        <taxon>Eukaryota</taxon>
        <taxon>Discoba</taxon>
        <taxon>Euglenozoa</taxon>
        <taxon>Kinetoplastea</taxon>
        <taxon>Metakinetoplastina</taxon>
        <taxon>Trypanosomatida</taxon>
        <taxon>Trypanosomatidae</taxon>
        <taxon>Novymonas</taxon>
    </lineage>
</organism>
<dbReference type="Pfam" id="PF01780">
    <property type="entry name" value="Ribosomal_L37ae"/>
    <property type="match status" value="1"/>
</dbReference>
<reference evidence="6" key="1">
    <citation type="submission" date="2020-12" db="EMBL/GenBank/DDBJ databases">
        <authorList>
            <person name="Zakharova A."/>
            <person name="Saura A."/>
            <person name="Butenko A."/>
            <person name="Podesvova L."/>
            <person name="Nenarokova A."/>
            <person name="Opperdoes F.R."/>
            <person name="Lukes J."/>
            <person name="Yurchenko V."/>
        </authorList>
    </citation>
    <scope>NUCLEOTIDE SEQUENCE</scope>
    <source>
        <strain evidence="6">E262AT.01</strain>
    </source>
</reference>
<reference evidence="6 7" key="2">
    <citation type="journal article" date="2021" name="MBio">
        <title>A New Model Trypanosomatid, Novymonas esmeraldas: Genomic Perception of Its 'Candidatus Pandoraea novymonadis' Endosymbiont.</title>
        <authorList>
            <person name="Zakharova A."/>
            <person name="Saura A."/>
            <person name="Butenko A."/>
            <person name="Podesvova L."/>
            <person name="Warmusova S."/>
            <person name="Kostygov A.Y."/>
            <person name="Nenarokova A."/>
            <person name="Lukes J."/>
            <person name="Opperdoes F.R."/>
            <person name="Yurchenko V."/>
        </authorList>
    </citation>
    <scope>NUCLEOTIDE SEQUENCE [LARGE SCALE GENOMIC DNA]</scope>
    <source>
        <strain evidence="6 7">E262AT.01</strain>
    </source>
</reference>
<dbReference type="NCBIfam" id="TIGR00280">
    <property type="entry name" value="eL43_euk_arch"/>
    <property type="match status" value="1"/>
</dbReference>
<dbReference type="InterPro" id="IPR011332">
    <property type="entry name" value="Ribosomal_zn-bd"/>
</dbReference>
<dbReference type="EMBL" id="JAECZO010000216">
    <property type="protein sequence ID" value="KAK7199121.1"/>
    <property type="molecule type" value="Genomic_DNA"/>
</dbReference>
<dbReference type="Proteomes" id="UP001430356">
    <property type="component" value="Unassembled WGS sequence"/>
</dbReference>
<gene>
    <name evidence="6" type="ORF">NESM_000038600</name>
    <name evidence="5" type="ORF">NESM_000881400</name>
</gene>
<sequence>MAKRTAKMGVMGRYGTRYGANLRKRAKKLEVSQHAKHFSPFCGKFSFRRKAVGIWHCETTGKTVAGGAYTLSTPNNSTVRSTVRRLRELAKI</sequence>
<dbReference type="GO" id="GO:0003735">
    <property type="term" value="F:structural constituent of ribosome"/>
    <property type="evidence" value="ECO:0007669"/>
    <property type="project" value="InterPro"/>
</dbReference>
<keyword evidence="7" id="KW-1185">Reference proteome</keyword>
<keyword evidence="4" id="KW-0687">Ribonucleoprotein</keyword>
<keyword evidence="2" id="KW-0862">Zinc</keyword>
<dbReference type="GO" id="GO:1990904">
    <property type="term" value="C:ribonucleoprotein complex"/>
    <property type="evidence" value="ECO:0007669"/>
    <property type="project" value="UniProtKB-KW"/>
</dbReference>
<comment type="similarity">
    <text evidence="1">Belongs to the eukaryotic ribosomal protein eL43 family.</text>
</comment>
<evidence type="ECO:0000256" key="4">
    <source>
        <dbReference type="ARBA" id="ARBA00023274"/>
    </source>
</evidence>
<dbReference type="FunFam" id="2.20.25.30:FF:000002">
    <property type="entry name" value="60S ribosomal protein L37a"/>
    <property type="match status" value="1"/>
</dbReference>
<evidence type="ECO:0000256" key="1">
    <source>
        <dbReference type="ARBA" id="ARBA00008672"/>
    </source>
</evidence>
<dbReference type="Gene3D" id="2.20.25.30">
    <property type="match status" value="1"/>
</dbReference>
<evidence type="ECO:0000313" key="5">
    <source>
        <dbReference type="EMBL" id="KAK7199121.1"/>
    </source>
</evidence>
<evidence type="ECO:0000313" key="7">
    <source>
        <dbReference type="Proteomes" id="UP001430356"/>
    </source>
</evidence>
<dbReference type="InterPro" id="IPR050522">
    <property type="entry name" value="Ribosomal_protein_eL43"/>
</dbReference>
<keyword evidence="3 6" id="KW-0689">Ribosomal protein</keyword>
<dbReference type="PANTHER" id="PTHR48129:SF1">
    <property type="entry name" value="LARGE RIBOSOMAL SUBUNIT PROTEIN EL43"/>
    <property type="match status" value="1"/>
</dbReference>
<dbReference type="AlphaFoldDB" id="A0AAW0F032"/>
<dbReference type="InterPro" id="IPR002674">
    <property type="entry name" value="Ribosomal_eL43"/>
</dbReference>
<accession>A0AAW0F032</accession>
<dbReference type="PANTHER" id="PTHR48129">
    <property type="entry name" value="60S RIBOSOMAL PROTEIN L37A"/>
    <property type="match status" value="1"/>
</dbReference>
<evidence type="ECO:0000256" key="2">
    <source>
        <dbReference type="ARBA" id="ARBA00022833"/>
    </source>
</evidence>
<dbReference type="GO" id="GO:0006412">
    <property type="term" value="P:translation"/>
    <property type="evidence" value="ECO:0007669"/>
    <property type="project" value="InterPro"/>
</dbReference>
<dbReference type="SUPFAM" id="SSF57829">
    <property type="entry name" value="Zn-binding ribosomal proteins"/>
    <property type="match status" value="1"/>
</dbReference>